<sequence length="125" mass="14610">MFDHLLQQKQVQLHAVHLNSKHEATDFDKEYLNYIQSATFSSVSAITPIQNSDSVMLTVTPTQPVKRMLHSEEELLKIEEILRFFAVCDLSFEKVKIPFVQHFLDKIRGPDQRNTVILLNQYYQC</sequence>
<accession>A0ABP1GUT7</accession>
<reference evidence="1 2" key="1">
    <citation type="submission" date="2024-07" db="EMBL/GenBank/DDBJ databases">
        <authorList>
            <person name="Akdeniz Z."/>
        </authorList>
    </citation>
    <scope>NUCLEOTIDE SEQUENCE [LARGE SCALE GENOMIC DNA]</scope>
</reference>
<evidence type="ECO:0000313" key="2">
    <source>
        <dbReference type="Proteomes" id="UP001642409"/>
    </source>
</evidence>
<dbReference type="Proteomes" id="UP001642409">
    <property type="component" value="Unassembled WGS sequence"/>
</dbReference>
<dbReference type="EMBL" id="CAXDID020000009">
    <property type="protein sequence ID" value="CAL5978812.1"/>
    <property type="molecule type" value="Genomic_DNA"/>
</dbReference>
<organism evidence="1 2">
    <name type="scientific">Hexamita inflata</name>
    <dbReference type="NCBI Taxonomy" id="28002"/>
    <lineage>
        <taxon>Eukaryota</taxon>
        <taxon>Metamonada</taxon>
        <taxon>Diplomonadida</taxon>
        <taxon>Hexamitidae</taxon>
        <taxon>Hexamitinae</taxon>
        <taxon>Hexamita</taxon>
    </lineage>
</organism>
<gene>
    <name evidence="1" type="ORF">HINF_LOCUS4968</name>
</gene>
<proteinExistence type="predicted"/>
<name>A0ABP1GUT7_9EUKA</name>
<protein>
    <submittedName>
        <fullName evidence="1">Hypothetical_protein</fullName>
    </submittedName>
</protein>
<keyword evidence="2" id="KW-1185">Reference proteome</keyword>
<evidence type="ECO:0000313" key="1">
    <source>
        <dbReference type="EMBL" id="CAL5978812.1"/>
    </source>
</evidence>
<comment type="caution">
    <text evidence="1">The sequence shown here is derived from an EMBL/GenBank/DDBJ whole genome shotgun (WGS) entry which is preliminary data.</text>
</comment>